<dbReference type="GO" id="GO:0003677">
    <property type="term" value="F:DNA binding"/>
    <property type="evidence" value="ECO:0007669"/>
    <property type="project" value="UniProtKB-KW"/>
</dbReference>
<dbReference type="GO" id="GO:0006310">
    <property type="term" value="P:DNA recombination"/>
    <property type="evidence" value="ECO:0007669"/>
    <property type="project" value="UniProtKB-KW"/>
</dbReference>
<dbReference type="Pfam" id="PF00589">
    <property type="entry name" value="Phage_integrase"/>
    <property type="match status" value="1"/>
</dbReference>
<feature type="region of interest" description="Disordered" evidence="3">
    <location>
        <begin position="127"/>
        <end position="149"/>
    </location>
</feature>
<dbReference type="Proteomes" id="UP000077519">
    <property type="component" value="Unassembled WGS sequence"/>
</dbReference>
<evidence type="ECO:0000313" key="6">
    <source>
        <dbReference type="Proteomes" id="UP000077519"/>
    </source>
</evidence>
<dbReference type="PROSITE" id="PS51898">
    <property type="entry name" value="TYR_RECOMBINASE"/>
    <property type="match status" value="1"/>
</dbReference>
<protein>
    <submittedName>
        <fullName evidence="5">Integrase</fullName>
    </submittedName>
</protein>
<gene>
    <name evidence="5" type="ORF">A3K89_22200</name>
</gene>
<evidence type="ECO:0000256" key="2">
    <source>
        <dbReference type="ARBA" id="ARBA00023172"/>
    </source>
</evidence>
<evidence type="ECO:0000259" key="4">
    <source>
        <dbReference type="PROSITE" id="PS51898"/>
    </source>
</evidence>
<evidence type="ECO:0000313" key="5">
    <source>
        <dbReference type="EMBL" id="OAK53861.1"/>
    </source>
</evidence>
<dbReference type="InterPro" id="IPR050090">
    <property type="entry name" value="Tyrosine_recombinase_XerCD"/>
</dbReference>
<sequence>MVSDVSALTIRSYGHDLLRWWRVLSMVEVPWDRAARAEVELMVSWMRTADNPQRRRTNLSAPQAGSVNVKTGKPLLGAGYAASTINHAVTVVAGFYDYHRCHGRGPLINPVPASGDRARLGQRAAFDGRPHHRRGPLRQRQPVRAPRSIPDARWSELVGALTHDRDRALFECAVASGARASELLGVRGEHVDWGERRLWVTTKGTREVEAVPASSTALELLARYFDHSGTPRPDEPVWRTLRGDPRPLTYWALRRVMQRANYQLATNWTFHDIRHTAAARMAGDPELTLPEVQSVMRHRHLTTTELYLIPRIEELHDKVQEHFSRPRPIKTFAPGYSADDIAAVFGE</sequence>
<name>A0A177YEH8_9NOCA</name>
<accession>A0A177YEH8</accession>
<dbReference type="CDD" id="cd00397">
    <property type="entry name" value="DNA_BRE_C"/>
    <property type="match status" value="1"/>
</dbReference>
<dbReference type="InterPro" id="IPR002104">
    <property type="entry name" value="Integrase_catalytic"/>
</dbReference>
<dbReference type="Gene3D" id="1.10.443.10">
    <property type="entry name" value="Intergrase catalytic core"/>
    <property type="match status" value="1"/>
</dbReference>
<keyword evidence="2" id="KW-0233">DNA recombination</keyword>
<dbReference type="InterPro" id="IPR013762">
    <property type="entry name" value="Integrase-like_cat_sf"/>
</dbReference>
<dbReference type="PANTHER" id="PTHR30349">
    <property type="entry name" value="PHAGE INTEGRASE-RELATED"/>
    <property type="match status" value="1"/>
</dbReference>
<dbReference type="EMBL" id="LVHI01000015">
    <property type="protein sequence ID" value="OAK53861.1"/>
    <property type="molecule type" value="Genomic_DNA"/>
</dbReference>
<dbReference type="SUPFAM" id="SSF56349">
    <property type="entry name" value="DNA breaking-rejoining enzymes"/>
    <property type="match status" value="1"/>
</dbReference>
<dbReference type="PANTHER" id="PTHR30349:SF81">
    <property type="entry name" value="TYROSINE RECOMBINASE XERC"/>
    <property type="match status" value="1"/>
</dbReference>
<evidence type="ECO:0000256" key="1">
    <source>
        <dbReference type="ARBA" id="ARBA00023125"/>
    </source>
</evidence>
<dbReference type="Gene3D" id="1.10.150.130">
    <property type="match status" value="1"/>
</dbReference>
<dbReference type="AlphaFoldDB" id="A0A177YEH8"/>
<organism evidence="5 6">
    <name type="scientific">Rhodococcoides kyotonense</name>
    <dbReference type="NCBI Taxonomy" id="398843"/>
    <lineage>
        <taxon>Bacteria</taxon>
        <taxon>Bacillati</taxon>
        <taxon>Actinomycetota</taxon>
        <taxon>Actinomycetes</taxon>
        <taxon>Mycobacteriales</taxon>
        <taxon>Nocardiaceae</taxon>
        <taxon>Rhodococcoides</taxon>
    </lineage>
</organism>
<feature type="domain" description="Tyr recombinase" evidence="4">
    <location>
        <begin position="144"/>
        <end position="320"/>
    </location>
</feature>
<keyword evidence="6" id="KW-1185">Reference proteome</keyword>
<comment type="caution">
    <text evidence="5">The sequence shown here is derived from an EMBL/GenBank/DDBJ whole genome shotgun (WGS) entry which is preliminary data.</text>
</comment>
<keyword evidence="1" id="KW-0238">DNA-binding</keyword>
<dbReference type="InterPro" id="IPR010998">
    <property type="entry name" value="Integrase_recombinase_N"/>
</dbReference>
<reference evidence="5 6" key="1">
    <citation type="submission" date="2016-03" db="EMBL/GenBank/DDBJ databases">
        <title>Genome sequence of Rhodococcus kyotonensis KB10.</title>
        <authorList>
            <person name="Jeong H."/>
            <person name="Hong C.E."/>
            <person name="Jo S.H."/>
            <person name="Park J.M."/>
        </authorList>
    </citation>
    <scope>NUCLEOTIDE SEQUENCE [LARGE SCALE GENOMIC DNA]</scope>
    <source>
        <strain evidence="5 6">KB10</strain>
    </source>
</reference>
<proteinExistence type="predicted"/>
<dbReference type="GO" id="GO:0015074">
    <property type="term" value="P:DNA integration"/>
    <property type="evidence" value="ECO:0007669"/>
    <property type="project" value="InterPro"/>
</dbReference>
<dbReference type="InterPro" id="IPR011010">
    <property type="entry name" value="DNA_brk_join_enz"/>
</dbReference>
<evidence type="ECO:0000256" key="3">
    <source>
        <dbReference type="SAM" id="MobiDB-lite"/>
    </source>
</evidence>